<proteinExistence type="predicted"/>
<evidence type="ECO:0000313" key="2">
    <source>
        <dbReference type="EMBL" id="PAU78849.1"/>
    </source>
</evidence>
<dbReference type="Proteomes" id="UP000217771">
    <property type="component" value="Unassembled WGS sequence"/>
</dbReference>
<feature type="transmembrane region" description="Helical" evidence="1">
    <location>
        <begin position="81"/>
        <end position="100"/>
    </location>
</feature>
<evidence type="ECO:0008006" key="4">
    <source>
        <dbReference type="Google" id="ProtNLM"/>
    </source>
</evidence>
<keyword evidence="1" id="KW-1133">Transmembrane helix</keyword>
<feature type="transmembrane region" description="Helical" evidence="1">
    <location>
        <begin position="159"/>
        <end position="183"/>
    </location>
</feature>
<dbReference type="EMBL" id="NSKB01000001">
    <property type="protein sequence ID" value="PAU78849.1"/>
    <property type="molecule type" value="Genomic_DNA"/>
</dbReference>
<keyword evidence="1" id="KW-0812">Transmembrane</keyword>
<accession>A0A2A2F2H2</accession>
<sequence length="205" mass="22885">MTLQDELSAFYERNGFGQVLGTRPRTVPVFTGCLLVPLPNIELRNRYLKYHDLHHLVTGYTVGRIGEGEVSAWELGSGSMFVSPMLGVMNLIALSTGLVLQPRRMWRAFMRGTRSRNLYRAADRANVDAGGWSNLDSLRAYCLDHVQPRGLLRPRAVEFGIYCVLAMCIHAAIAGPAVVARLITDITLGYSVFQAVKPKKRDDIY</sequence>
<dbReference type="AlphaFoldDB" id="A0A2A2F2H2"/>
<evidence type="ECO:0000256" key="1">
    <source>
        <dbReference type="SAM" id="Phobius"/>
    </source>
</evidence>
<reference evidence="2 3" key="1">
    <citation type="submission" date="2017-08" db="EMBL/GenBank/DDBJ databases">
        <title>Halomonas alkalisoli sp. nov., isolated from saline alkaline soil.</title>
        <authorList>
            <person name="Wang D."/>
            <person name="Zhang G."/>
        </authorList>
    </citation>
    <scope>NUCLEOTIDE SEQUENCE [LARGE SCALE GENOMIC DNA]</scope>
    <source>
        <strain evidence="2 3">WRN001</strain>
    </source>
</reference>
<keyword evidence="3" id="KW-1185">Reference proteome</keyword>
<protein>
    <recommendedName>
        <fullName evidence="4">Coenzyme Q (Ubiquinone) biosynthesis protein Coq4</fullName>
    </recommendedName>
</protein>
<organism evidence="2 3">
    <name type="scientific">Halomonas salipaludis</name>
    <dbReference type="NCBI Taxonomy" id="2032625"/>
    <lineage>
        <taxon>Bacteria</taxon>
        <taxon>Pseudomonadati</taxon>
        <taxon>Pseudomonadota</taxon>
        <taxon>Gammaproteobacteria</taxon>
        <taxon>Oceanospirillales</taxon>
        <taxon>Halomonadaceae</taxon>
        <taxon>Halomonas</taxon>
    </lineage>
</organism>
<evidence type="ECO:0000313" key="3">
    <source>
        <dbReference type="Proteomes" id="UP000217771"/>
    </source>
</evidence>
<dbReference type="RefSeq" id="WP_095618866.1">
    <property type="nucleotide sequence ID" value="NZ_NSKB01000001.1"/>
</dbReference>
<comment type="caution">
    <text evidence="2">The sequence shown here is derived from an EMBL/GenBank/DDBJ whole genome shotgun (WGS) entry which is preliminary data.</text>
</comment>
<name>A0A2A2F2H2_9GAMM</name>
<gene>
    <name evidence="2" type="ORF">CK498_00250</name>
</gene>
<keyword evidence="1" id="KW-0472">Membrane</keyword>